<evidence type="ECO:0000313" key="3">
    <source>
        <dbReference type="Proteomes" id="UP000013243"/>
    </source>
</evidence>
<dbReference type="OrthoDB" id="5638848at2"/>
<feature type="domain" description="NadR/Ttd14 AAA" evidence="1">
    <location>
        <begin position="6"/>
        <end position="169"/>
    </location>
</feature>
<dbReference type="KEGG" id="rmb:K529_005760"/>
<name>A0A1B1A178_9RHOB</name>
<dbReference type="AlphaFoldDB" id="A0A1B1A178"/>
<dbReference type="STRING" id="1265309.K529_005760"/>
<dbReference type="Pfam" id="PF13521">
    <property type="entry name" value="AAA_28"/>
    <property type="match status" value="1"/>
</dbReference>
<dbReference type="Gene3D" id="3.40.50.300">
    <property type="entry name" value="P-loop containing nucleotide triphosphate hydrolases"/>
    <property type="match status" value="1"/>
</dbReference>
<dbReference type="GeneID" id="28249318"/>
<dbReference type="InterPro" id="IPR038727">
    <property type="entry name" value="NadR/Ttd14_AAA_dom"/>
</dbReference>
<accession>A0A1B1A178</accession>
<gene>
    <name evidence="2" type="ORF">K529_005760</name>
</gene>
<dbReference type="SUPFAM" id="SSF52540">
    <property type="entry name" value="P-loop containing nucleoside triphosphate hydrolases"/>
    <property type="match status" value="1"/>
</dbReference>
<organism evidence="2 3">
    <name type="scientific">Tritonibacter mobilis F1926</name>
    <dbReference type="NCBI Taxonomy" id="1265309"/>
    <lineage>
        <taxon>Bacteria</taxon>
        <taxon>Pseudomonadati</taxon>
        <taxon>Pseudomonadota</taxon>
        <taxon>Alphaproteobacteria</taxon>
        <taxon>Rhodobacterales</taxon>
        <taxon>Paracoccaceae</taxon>
        <taxon>Tritonibacter</taxon>
    </lineage>
</organism>
<reference evidence="2 3" key="1">
    <citation type="journal article" date="2016" name="ISME J.">
        <title>Global occurrence and heterogeneity of the Roseobacter-clade species Ruegeria mobilis.</title>
        <authorList>
            <person name="Sonnenschein E."/>
            <person name="Gram L."/>
        </authorList>
    </citation>
    <scope>NUCLEOTIDE SEQUENCE [LARGE SCALE GENOMIC DNA]</scope>
    <source>
        <strain evidence="2 3">F1926</strain>
    </source>
</reference>
<dbReference type="InterPro" id="IPR027417">
    <property type="entry name" value="P-loop_NTPase"/>
</dbReference>
<dbReference type="RefSeq" id="WP_005629566.1">
    <property type="nucleotide sequence ID" value="NZ_CP015230.1"/>
</dbReference>
<protein>
    <submittedName>
        <fullName evidence="2">ATPase</fullName>
    </submittedName>
</protein>
<evidence type="ECO:0000259" key="1">
    <source>
        <dbReference type="Pfam" id="PF13521"/>
    </source>
</evidence>
<sequence length="180" mass="19806">MGDHLYVVTGGPGSGKTTLIEALGLHGIASMPEAGRAIIRDQIAIGGQALPWADRGLFAQTMLSWDMRSYHEATKLPGPVLMDRGIPDTLGYLRLCNLPVPAHVEKAAGMFRYNPRVFIAPYWPEIFGQDAERKQGEAEARATFEVMQRTYQSLGYEVITLPKARVEDRVALVLSHLSQG</sequence>
<proteinExistence type="predicted"/>
<evidence type="ECO:0000313" key="2">
    <source>
        <dbReference type="EMBL" id="ANP40266.1"/>
    </source>
</evidence>
<dbReference type="Proteomes" id="UP000013243">
    <property type="component" value="Chromosome"/>
</dbReference>
<dbReference type="EMBL" id="CP015230">
    <property type="protein sequence ID" value="ANP40266.1"/>
    <property type="molecule type" value="Genomic_DNA"/>
</dbReference>